<dbReference type="Proteomes" id="UP000070544">
    <property type="component" value="Unassembled WGS sequence"/>
</dbReference>
<evidence type="ECO:0000259" key="5">
    <source>
        <dbReference type="SMART" id="SM00739"/>
    </source>
</evidence>
<dbReference type="Pfam" id="PF01777">
    <property type="entry name" value="Ribosomal_L27e"/>
    <property type="match status" value="1"/>
</dbReference>
<dbReference type="SUPFAM" id="SSF50104">
    <property type="entry name" value="Translation proteins SH3-like domain"/>
    <property type="match status" value="1"/>
</dbReference>
<evidence type="ECO:0000313" key="7">
    <source>
        <dbReference type="Proteomes" id="UP000070544"/>
    </source>
</evidence>
<comment type="similarity">
    <text evidence="1 4">Belongs to the eukaryotic ribosomal protein eL27 family.</text>
</comment>
<evidence type="ECO:0000256" key="4">
    <source>
        <dbReference type="RuleBase" id="RU000575"/>
    </source>
</evidence>
<dbReference type="InterPro" id="IPR008991">
    <property type="entry name" value="Translation_prot_SH3-like_sf"/>
</dbReference>
<keyword evidence="3 4" id="KW-0687">Ribonucleoprotein</keyword>
<evidence type="ECO:0000313" key="6">
    <source>
        <dbReference type="EMBL" id="KXS22283.1"/>
    </source>
</evidence>
<dbReference type="GO" id="GO:0005840">
    <property type="term" value="C:ribosome"/>
    <property type="evidence" value="ECO:0007669"/>
    <property type="project" value="UniProtKB-KW"/>
</dbReference>
<dbReference type="InterPro" id="IPR005824">
    <property type="entry name" value="KOW"/>
</dbReference>
<dbReference type="InterPro" id="IPR038655">
    <property type="entry name" value="Ribosomal_eL27_sf"/>
</dbReference>
<dbReference type="InterPro" id="IPR018262">
    <property type="entry name" value="Ribosomal_eL27_CS"/>
</dbReference>
<accession>A0A139B0E9</accession>
<dbReference type="InterPro" id="IPR001141">
    <property type="entry name" value="Ribosomal_eL27"/>
</dbReference>
<evidence type="ECO:0000256" key="2">
    <source>
        <dbReference type="ARBA" id="ARBA00022980"/>
    </source>
</evidence>
<name>A0A139B0E9_GONPJ</name>
<organism evidence="6 7">
    <name type="scientific">Gonapodya prolifera (strain JEL478)</name>
    <name type="common">Monoblepharis prolifera</name>
    <dbReference type="NCBI Taxonomy" id="1344416"/>
    <lineage>
        <taxon>Eukaryota</taxon>
        <taxon>Fungi</taxon>
        <taxon>Fungi incertae sedis</taxon>
        <taxon>Chytridiomycota</taxon>
        <taxon>Chytridiomycota incertae sedis</taxon>
        <taxon>Monoblepharidomycetes</taxon>
        <taxon>Monoblepharidales</taxon>
        <taxon>Gonapodyaceae</taxon>
        <taxon>Gonapodya</taxon>
    </lineage>
</organism>
<evidence type="ECO:0000256" key="1">
    <source>
        <dbReference type="ARBA" id="ARBA00009124"/>
    </source>
</evidence>
<dbReference type="GO" id="GO:1990904">
    <property type="term" value="C:ribonucleoprotein complex"/>
    <property type="evidence" value="ECO:0007669"/>
    <property type="project" value="UniProtKB-KW"/>
</dbReference>
<dbReference type="SMART" id="SM00739">
    <property type="entry name" value="KOW"/>
    <property type="match status" value="1"/>
</dbReference>
<gene>
    <name evidence="6" type="ORF">M427DRAFT_150603</name>
</gene>
<feature type="domain" description="KOW" evidence="5">
    <location>
        <begin position="4"/>
        <end position="31"/>
    </location>
</feature>
<dbReference type="GO" id="GO:0003735">
    <property type="term" value="F:structural constituent of ribosome"/>
    <property type="evidence" value="ECO:0007669"/>
    <property type="project" value="InterPro"/>
</dbReference>
<dbReference type="GO" id="GO:0006412">
    <property type="term" value="P:translation"/>
    <property type="evidence" value="ECO:0007669"/>
    <property type="project" value="InterPro"/>
</dbReference>
<evidence type="ECO:0000256" key="3">
    <source>
        <dbReference type="ARBA" id="ARBA00023274"/>
    </source>
</evidence>
<dbReference type="InterPro" id="IPR041991">
    <property type="entry name" value="Ribosomal_eL27_KOW"/>
</dbReference>
<dbReference type="PANTHER" id="PTHR10497">
    <property type="entry name" value="60S RIBOSOMAL PROTEIN L27"/>
    <property type="match status" value="1"/>
</dbReference>
<dbReference type="STRING" id="1344416.A0A139B0E9"/>
<dbReference type="PROSITE" id="PS01107">
    <property type="entry name" value="RIBOSOMAL_L27E"/>
    <property type="match status" value="1"/>
</dbReference>
<dbReference type="Gene3D" id="2.30.30.770">
    <property type="match status" value="1"/>
</dbReference>
<keyword evidence="2 4" id="KW-0689">Ribosomal protein</keyword>
<dbReference type="OMA" id="NQWFFTK"/>
<dbReference type="AlphaFoldDB" id="A0A139B0E9"/>
<keyword evidence="7" id="KW-1185">Reference proteome</keyword>
<dbReference type="OrthoDB" id="2365484at2759"/>
<dbReference type="EMBL" id="KQ965731">
    <property type="protein sequence ID" value="KXS22283.1"/>
    <property type="molecule type" value="Genomic_DNA"/>
</dbReference>
<sequence length="135" mass="15567">MPKFLKAGKVVLILQGRYAGKKAVIVRNHDDGTNDRKYPHAVVAGVAKSPLRVTKRMGARRVAKRSRVKPFLKSVNYNHIMPTRYNFEGDLKTLVTSEALADPAKRVESRKGLKKFFEERYQTGKNKWFFTKLRF</sequence>
<dbReference type="CDD" id="cd06090">
    <property type="entry name" value="KOW_RPL27"/>
    <property type="match status" value="1"/>
</dbReference>
<dbReference type="Pfam" id="PF00467">
    <property type="entry name" value="KOW"/>
    <property type="match status" value="1"/>
</dbReference>
<dbReference type="FunFam" id="2.30.30.770:FF:000001">
    <property type="entry name" value="60S ribosomal protein L27"/>
    <property type="match status" value="1"/>
</dbReference>
<protein>
    <recommendedName>
        <fullName evidence="4">60S ribosomal protein L27</fullName>
    </recommendedName>
</protein>
<proteinExistence type="inferred from homology"/>
<reference evidence="6 7" key="1">
    <citation type="journal article" date="2015" name="Genome Biol. Evol.">
        <title>Phylogenomic analyses indicate that early fungi evolved digesting cell walls of algal ancestors of land plants.</title>
        <authorList>
            <person name="Chang Y."/>
            <person name="Wang S."/>
            <person name="Sekimoto S."/>
            <person name="Aerts A.L."/>
            <person name="Choi C."/>
            <person name="Clum A."/>
            <person name="LaButti K.M."/>
            <person name="Lindquist E.A."/>
            <person name="Yee Ngan C."/>
            <person name="Ohm R.A."/>
            <person name="Salamov A.A."/>
            <person name="Grigoriev I.V."/>
            <person name="Spatafora J.W."/>
            <person name="Berbee M.L."/>
        </authorList>
    </citation>
    <scope>NUCLEOTIDE SEQUENCE [LARGE SCALE GENOMIC DNA]</scope>
    <source>
        <strain evidence="6 7">JEL478</strain>
    </source>
</reference>